<dbReference type="Pfam" id="PF12680">
    <property type="entry name" value="SnoaL_2"/>
    <property type="match status" value="1"/>
</dbReference>
<comment type="caution">
    <text evidence="2">The sequence shown here is derived from an EMBL/GenBank/DDBJ whole genome shotgun (WGS) entry which is preliminary data.</text>
</comment>
<accession>A0ABN3J0R1</accession>
<dbReference type="SUPFAM" id="SSF54427">
    <property type="entry name" value="NTF2-like"/>
    <property type="match status" value="1"/>
</dbReference>
<dbReference type="EMBL" id="BAAATJ010000041">
    <property type="protein sequence ID" value="GAA2417991.1"/>
    <property type="molecule type" value="Genomic_DNA"/>
</dbReference>
<reference evidence="2 3" key="1">
    <citation type="journal article" date="2019" name="Int. J. Syst. Evol. Microbiol.">
        <title>The Global Catalogue of Microorganisms (GCM) 10K type strain sequencing project: providing services to taxonomists for standard genome sequencing and annotation.</title>
        <authorList>
            <consortium name="The Broad Institute Genomics Platform"/>
            <consortium name="The Broad Institute Genome Sequencing Center for Infectious Disease"/>
            <person name="Wu L."/>
            <person name="Ma J."/>
        </authorList>
    </citation>
    <scope>NUCLEOTIDE SEQUENCE [LARGE SCALE GENOMIC DNA]</scope>
    <source>
        <strain evidence="2 3">JCM 6921</strain>
    </source>
</reference>
<dbReference type="InterPro" id="IPR037401">
    <property type="entry name" value="SnoaL-like"/>
</dbReference>
<dbReference type="RefSeq" id="WP_344633891.1">
    <property type="nucleotide sequence ID" value="NZ_BAAATJ010000041.1"/>
</dbReference>
<evidence type="ECO:0000313" key="2">
    <source>
        <dbReference type="EMBL" id="GAA2417991.1"/>
    </source>
</evidence>
<gene>
    <name evidence="2" type="ORF">GCM10010420_55480</name>
</gene>
<name>A0ABN3J0R1_9ACTN</name>
<dbReference type="InterPro" id="IPR032710">
    <property type="entry name" value="NTF2-like_dom_sf"/>
</dbReference>
<evidence type="ECO:0000259" key="1">
    <source>
        <dbReference type="Pfam" id="PF12680"/>
    </source>
</evidence>
<dbReference type="Proteomes" id="UP001500058">
    <property type="component" value="Unassembled WGS sequence"/>
</dbReference>
<sequence length="122" mass="13204">MNVYESAVERYFAAWNTLAPEDLAEAVARAWTEDGAYTDPLVRARGHEQLAAVIAAVHEQFPGFEFRPTGKVDGHHDIARFTWDLVSTADGSSPAAGFDVITLAEDGRIVSVQGFLDRAPGA</sequence>
<evidence type="ECO:0000313" key="3">
    <source>
        <dbReference type="Proteomes" id="UP001500058"/>
    </source>
</evidence>
<dbReference type="Gene3D" id="3.10.450.50">
    <property type="match status" value="1"/>
</dbReference>
<keyword evidence="3" id="KW-1185">Reference proteome</keyword>
<organism evidence="2 3">
    <name type="scientific">Streptomyces glaucosporus</name>
    <dbReference type="NCBI Taxonomy" id="284044"/>
    <lineage>
        <taxon>Bacteria</taxon>
        <taxon>Bacillati</taxon>
        <taxon>Actinomycetota</taxon>
        <taxon>Actinomycetes</taxon>
        <taxon>Kitasatosporales</taxon>
        <taxon>Streptomycetaceae</taxon>
        <taxon>Streptomyces</taxon>
    </lineage>
</organism>
<feature type="domain" description="SnoaL-like" evidence="1">
    <location>
        <begin position="8"/>
        <end position="111"/>
    </location>
</feature>
<proteinExistence type="predicted"/>
<protein>
    <submittedName>
        <fullName evidence="2">Nuclear transport factor 2 family protein</fullName>
    </submittedName>
</protein>